<feature type="transmembrane region" description="Helical" evidence="2">
    <location>
        <begin position="353"/>
        <end position="375"/>
    </location>
</feature>
<feature type="compositionally biased region" description="Polar residues" evidence="1">
    <location>
        <begin position="11"/>
        <end position="21"/>
    </location>
</feature>
<accession>A0A2S4PSY3</accession>
<feature type="transmembrane region" description="Helical" evidence="2">
    <location>
        <begin position="663"/>
        <end position="684"/>
    </location>
</feature>
<keyword evidence="4" id="KW-1185">Reference proteome</keyword>
<dbReference type="AlphaFoldDB" id="A0A2S4PSY3"/>
<keyword evidence="2" id="KW-0472">Membrane</keyword>
<feature type="compositionally biased region" description="Acidic residues" evidence="1">
    <location>
        <begin position="100"/>
        <end position="110"/>
    </location>
</feature>
<evidence type="ECO:0000256" key="1">
    <source>
        <dbReference type="SAM" id="MobiDB-lite"/>
    </source>
</evidence>
<keyword evidence="2" id="KW-1133">Transmembrane helix</keyword>
<comment type="caution">
    <text evidence="3">The sequence shown here is derived from an EMBL/GenBank/DDBJ whole genome shotgun (WGS) entry which is preliminary data.</text>
</comment>
<keyword evidence="2" id="KW-0812">Transmembrane</keyword>
<feature type="region of interest" description="Disordered" evidence="1">
    <location>
        <begin position="1"/>
        <end position="24"/>
    </location>
</feature>
<evidence type="ECO:0000313" key="3">
    <source>
        <dbReference type="EMBL" id="POS85124.1"/>
    </source>
</evidence>
<proteinExistence type="predicted"/>
<feature type="region of interest" description="Disordered" evidence="1">
    <location>
        <begin position="216"/>
        <end position="235"/>
    </location>
</feature>
<feature type="region of interest" description="Disordered" evidence="1">
    <location>
        <begin position="97"/>
        <end position="131"/>
    </location>
</feature>
<feature type="transmembrane region" description="Helical" evidence="2">
    <location>
        <begin position="249"/>
        <end position="270"/>
    </location>
</feature>
<reference evidence="3 4" key="1">
    <citation type="submission" date="2017-10" db="EMBL/GenBank/DDBJ databases">
        <title>Development of genomic resources for the powdery mildew, Erysiphe pulchra.</title>
        <authorList>
            <person name="Wadl P.A."/>
            <person name="Mack B.M."/>
            <person name="Moore G."/>
            <person name="Beltz S.B."/>
        </authorList>
    </citation>
    <scope>NUCLEOTIDE SEQUENCE [LARGE SCALE GENOMIC DNA]</scope>
    <source>
        <strain evidence="3">Cflorida</strain>
    </source>
</reference>
<dbReference type="Proteomes" id="UP000237438">
    <property type="component" value="Unassembled WGS sequence"/>
</dbReference>
<gene>
    <name evidence="3" type="ORF">EPUL_003850</name>
</gene>
<dbReference type="EMBL" id="PEDP01000721">
    <property type="protein sequence ID" value="POS85124.1"/>
    <property type="molecule type" value="Genomic_DNA"/>
</dbReference>
<sequence>MSNQDERSQVGGKSNNYQSPEYPQITVDFIPNRSEDEEIFPMQEKNSENLKIRTERDDEDDREFMPNTPLISDGLGEENFPMQEKVFGNLKICIERDDGNDGDGGDDGDDREFMPNTPLISDRSGEENFSMQEKVSRDLKICTERDGRDDREFMPNTPLISDRLGEKNVPMQEKVSGDLKICTKRDDGDDRGFMPNTPLISDRLGHDKIASLGFANSNSKTPYPPSYDQENQGQDDNKSIERNVYLNCFGRYLITLSLCAGYVIVIMIWLKKSATSFYGKRIFNSLTTGISIALGLNLSGSFREIALTMRWSILALGKQNLEEVDLLLQANNLISFIKLANVSRRPLIKIGGIFWISVNILTQFGLALISLTYSFDNDSQVVHLKTGKAAIAKMDHFYPRSNHVDMGISLQDEQYTAHTYGQFALTFGIGLASSKPTVGQRYLRIDPLLWLDKTNSLIEFIFLDSPKGTREIDSFSAYTQRKIGLEYKCKSFDVLSGGNGRVSQIEVDGVGTVYLSKAVPDSTTYLTRSNHTCEGNSRCSIVEVFESSATEPWYYVCEISLGLTQNDVHGISAVNDYMAQIATASIAQIGYTDFKGFASQVYPRQSLWGQISKGDSQSVGMMIALYAIASIAGAAQFNPFTSYTTECAPSQGFRLKLKHSRTLTFILALVNITQLGFFVAAIVLSKKGKAIASHFIDIILLLKPITDRLPKFCLIEDGKESRKLKSQIYARYEKDVISKNDWNFKIHSK</sequence>
<dbReference type="OrthoDB" id="3596604at2759"/>
<evidence type="ECO:0000256" key="2">
    <source>
        <dbReference type="SAM" id="Phobius"/>
    </source>
</evidence>
<evidence type="ECO:0000313" key="4">
    <source>
        <dbReference type="Proteomes" id="UP000237438"/>
    </source>
</evidence>
<protein>
    <submittedName>
        <fullName evidence="3">Uncharacterized protein</fullName>
    </submittedName>
</protein>
<name>A0A2S4PSY3_9PEZI</name>
<organism evidence="3 4">
    <name type="scientific">Erysiphe pulchra</name>
    <dbReference type="NCBI Taxonomy" id="225359"/>
    <lineage>
        <taxon>Eukaryota</taxon>
        <taxon>Fungi</taxon>
        <taxon>Dikarya</taxon>
        <taxon>Ascomycota</taxon>
        <taxon>Pezizomycotina</taxon>
        <taxon>Leotiomycetes</taxon>
        <taxon>Erysiphales</taxon>
        <taxon>Erysiphaceae</taxon>
        <taxon>Erysiphe</taxon>
    </lineage>
</organism>
<feature type="transmembrane region" description="Helical" evidence="2">
    <location>
        <begin position="282"/>
        <end position="302"/>
    </location>
</feature>